<keyword evidence="1" id="KW-0808">Transferase</keyword>
<dbReference type="PANTHER" id="PTHR34388">
    <property type="entry name" value="DNA POLYMERASE III SUBUNIT DELTA"/>
    <property type="match status" value="1"/>
</dbReference>
<dbReference type="SUPFAM" id="SSF52540">
    <property type="entry name" value="P-loop containing nucleoside triphosphate hydrolases"/>
    <property type="match status" value="1"/>
</dbReference>
<evidence type="ECO:0000256" key="4">
    <source>
        <dbReference type="ARBA" id="ARBA00022932"/>
    </source>
</evidence>
<proteinExistence type="predicted"/>
<dbReference type="GO" id="GO:0003887">
    <property type="term" value="F:DNA-directed DNA polymerase activity"/>
    <property type="evidence" value="ECO:0007669"/>
    <property type="project" value="UniProtKB-KW"/>
</dbReference>
<keyword evidence="4" id="KW-0239">DNA-directed DNA polymerase</keyword>
<dbReference type="GO" id="GO:0003677">
    <property type="term" value="F:DNA binding"/>
    <property type="evidence" value="ECO:0007669"/>
    <property type="project" value="InterPro"/>
</dbReference>
<keyword evidence="3" id="KW-0235">DNA replication</keyword>
<evidence type="ECO:0000256" key="3">
    <source>
        <dbReference type="ARBA" id="ARBA00022705"/>
    </source>
</evidence>
<dbReference type="InterPro" id="IPR027417">
    <property type="entry name" value="P-loop_NTPase"/>
</dbReference>
<dbReference type="GO" id="GO:0009360">
    <property type="term" value="C:DNA polymerase III complex"/>
    <property type="evidence" value="ECO:0007669"/>
    <property type="project" value="TreeGrafter"/>
</dbReference>
<dbReference type="Gene3D" id="1.10.8.60">
    <property type="match status" value="1"/>
</dbReference>
<dbReference type="Gene3D" id="3.40.50.300">
    <property type="entry name" value="P-loop containing nucleotide triphosphate hydrolases"/>
    <property type="match status" value="1"/>
</dbReference>
<reference evidence="5" key="1">
    <citation type="submission" date="2016-10" db="EMBL/GenBank/DDBJ databases">
        <authorList>
            <person name="de Groot N.N."/>
        </authorList>
    </citation>
    <scope>NUCLEOTIDE SEQUENCE</scope>
</reference>
<name>A0A1W1C7F6_9ZZZZ</name>
<dbReference type="Gene3D" id="1.20.272.10">
    <property type="match status" value="1"/>
</dbReference>
<dbReference type="NCBIfam" id="NF006302">
    <property type="entry name" value="PRK08487.1-5"/>
    <property type="match status" value="1"/>
</dbReference>
<organism evidence="5">
    <name type="scientific">hydrothermal vent metagenome</name>
    <dbReference type="NCBI Taxonomy" id="652676"/>
    <lineage>
        <taxon>unclassified sequences</taxon>
        <taxon>metagenomes</taxon>
        <taxon>ecological metagenomes</taxon>
    </lineage>
</organism>
<evidence type="ECO:0000256" key="1">
    <source>
        <dbReference type="ARBA" id="ARBA00022679"/>
    </source>
</evidence>
<keyword evidence="2" id="KW-0548">Nucleotidyltransferase</keyword>
<dbReference type="InterPro" id="IPR005790">
    <property type="entry name" value="DNA_polIII_delta"/>
</dbReference>
<dbReference type="AlphaFoldDB" id="A0A1W1C7F6"/>
<dbReference type="NCBIfam" id="TIGR01128">
    <property type="entry name" value="holA"/>
    <property type="match status" value="1"/>
</dbReference>
<accession>A0A1W1C7F6</accession>
<dbReference type="EMBL" id="FPHH01000063">
    <property type="protein sequence ID" value="SFV61664.1"/>
    <property type="molecule type" value="Genomic_DNA"/>
</dbReference>
<dbReference type="PANTHER" id="PTHR34388:SF1">
    <property type="entry name" value="DNA POLYMERASE III SUBUNIT DELTA"/>
    <property type="match status" value="1"/>
</dbReference>
<gene>
    <name evidence="5" type="ORF">MNB_SM-5-388</name>
</gene>
<protein>
    <submittedName>
        <fullName evidence="5">Uncharacterized protein</fullName>
    </submittedName>
</protein>
<evidence type="ECO:0000313" key="5">
    <source>
        <dbReference type="EMBL" id="SFV61664.1"/>
    </source>
</evidence>
<dbReference type="GO" id="GO:0006261">
    <property type="term" value="P:DNA-templated DNA replication"/>
    <property type="evidence" value="ECO:0007669"/>
    <property type="project" value="TreeGrafter"/>
</dbReference>
<evidence type="ECO:0000256" key="2">
    <source>
        <dbReference type="ARBA" id="ARBA00022695"/>
    </source>
</evidence>
<sequence length="322" mass="37268">MYKNEFDKCIATKKLSNSFIFFGESPFLIDMYAKMLSNIDDANILTYYYDEYDFNSAKAHLSQGSLFGDRNILIIKSEKKVPKKELDTLLGLCDKNPDNIFIYAYYGSDHKTYNNKKAFAKTKAMSVRFFHPKAYEAQNIILNIAQEKGVKIDTYTISHLLKIHNGDIALAANEIEKFRVYDREITTKDVDALVYGLAEINLETFIQKLLTKKDYREDLQTILEHGEDEIRIISAITAYITQLYIFYIYIRLNGTPNSVEILGYKAPNFVVEQKATMALKFTPQLYFKLHKLLLFNELKMKSAHIDKSAILFSTLIKLQKLL</sequence>